<reference evidence="1 2" key="1">
    <citation type="submission" date="2024-02" db="EMBL/GenBank/DDBJ databases">
        <authorList>
            <person name="Chen Y."/>
            <person name="Shah S."/>
            <person name="Dougan E. K."/>
            <person name="Thang M."/>
            <person name="Chan C."/>
        </authorList>
    </citation>
    <scope>NUCLEOTIDE SEQUENCE [LARGE SCALE GENOMIC DNA]</scope>
</reference>
<organism evidence="1 2">
    <name type="scientific">Durusdinium trenchii</name>
    <dbReference type="NCBI Taxonomy" id="1381693"/>
    <lineage>
        <taxon>Eukaryota</taxon>
        <taxon>Sar</taxon>
        <taxon>Alveolata</taxon>
        <taxon>Dinophyceae</taxon>
        <taxon>Suessiales</taxon>
        <taxon>Symbiodiniaceae</taxon>
        <taxon>Durusdinium</taxon>
    </lineage>
</organism>
<protein>
    <submittedName>
        <fullName evidence="1">Uncharacterized protein</fullName>
    </submittedName>
</protein>
<comment type="caution">
    <text evidence="1">The sequence shown here is derived from an EMBL/GenBank/DDBJ whole genome shotgun (WGS) entry which is preliminary data.</text>
</comment>
<evidence type="ECO:0000313" key="1">
    <source>
        <dbReference type="EMBL" id="CAK9081289.1"/>
    </source>
</evidence>
<dbReference type="EMBL" id="CAXAMN010023829">
    <property type="protein sequence ID" value="CAK9081289.1"/>
    <property type="molecule type" value="Genomic_DNA"/>
</dbReference>
<sequence>MAGTGNTGEFLDWDILDGADTVSSFTLAPSEAATLDKKVFKMEEEVIESAPACGPESRTEGDVSVSSSPPTAPLALLLHCRLPHRHVRTRALAVSFVEEPASAPLLRVGCSARFNDLQHTCPSIAPNYSFTHGWWGPLVVLWKKLDAFEGMDYLIPTLSTDGTGFIAGPCRLESAL</sequence>
<dbReference type="Proteomes" id="UP001642484">
    <property type="component" value="Unassembled WGS sequence"/>
</dbReference>
<accession>A0ABP0Q275</accession>
<proteinExistence type="predicted"/>
<name>A0ABP0Q275_9DINO</name>
<evidence type="ECO:0000313" key="2">
    <source>
        <dbReference type="Proteomes" id="UP001642484"/>
    </source>
</evidence>
<gene>
    <name evidence="1" type="ORF">CCMP2556_LOCUS39782</name>
</gene>
<keyword evidence="2" id="KW-1185">Reference proteome</keyword>